<dbReference type="Gene3D" id="3.40.50.150">
    <property type="entry name" value="Vaccinia Virus protein VP39"/>
    <property type="match status" value="1"/>
</dbReference>
<dbReference type="Proteomes" id="UP001217089">
    <property type="component" value="Unassembled WGS sequence"/>
</dbReference>
<proteinExistence type="predicted"/>
<dbReference type="SUPFAM" id="SSF53335">
    <property type="entry name" value="S-adenosyl-L-methionine-dependent methyltransferases"/>
    <property type="match status" value="1"/>
</dbReference>
<name>A0ABQ9EQN9_TEGGR</name>
<protein>
    <recommendedName>
        <fullName evidence="1">Methyltransferase FkbM domain-containing protein</fullName>
    </recommendedName>
</protein>
<sequence>MKLDDLLNLPEIRNNKGVTYFLKIDVEGYEDMVIKGGMRFIRHGGVRGILMEWRWHKKRKTADEILRSMIRLGFEPFSENMDSLLKRTPRYGQMTCYGYQGNLNHID</sequence>
<evidence type="ECO:0000259" key="1">
    <source>
        <dbReference type="Pfam" id="PF05050"/>
    </source>
</evidence>
<dbReference type="EMBL" id="JARBDR010000811">
    <property type="protein sequence ID" value="KAJ8306676.1"/>
    <property type="molecule type" value="Genomic_DNA"/>
</dbReference>
<dbReference type="Pfam" id="PF05050">
    <property type="entry name" value="Methyltransf_21"/>
    <property type="match status" value="1"/>
</dbReference>
<evidence type="ECO:0000313" key="2">
    <source>
        <dbReference type="EMBL" id="KAJ8306676.1"/>
    </source>
</evidence>
<keyword evidence="3" id="KW-1185">Reference proteome</keyword>
<dbReference type="InterPro" id="IPR006342">
    <property type="entry name" value="FkbM_mtfrase"/>
</dbReference>
<evidence type="ECO:0000313" key="3">
    <source>
        <dbReference type="Proteomes" id="UP001217089"/>
    </source>
</evidence>
<dbReference type="InterPro" id="IPR029063">
    <property type="entry name" value="SAM-dependent_MTases_sf"/>
</dbReference>
<gene>
    <name evidence="2" type="ORF">KUTeg_015717</name>
</gene>
<organism evidence="2 3">
    <name type="scientific">Tegillarca granosa</name>
    <name type="common">Malaysian cockle</name>
    <name type="synonym">Anadara granosa</name>
    <dbReference type="NCBI Taxonomy" id="220873"/>
    <lineage>
        <taxon>Eukaryota</taxon>
        <taxon>Metazoa</taxon>
        <taxon>Spiralia</taxon>
        <taxon>Lophotrochozoa</taxon>
        <taxon>Mollusca</taxon>
        <taxon>Bivalvia</taxon>
        <taxon>Autobranchia</taxon>
        <taxon>Pteriomorphia</taxon>
        <taxon>Arcoida</taxon>
        <taxon>Arcoidea</taxon>
        <taxon>Arcidae</taxon>
        <taxon>Tegillarca</taxon>
    </lineage>
</organism>
<feature type="domain" description="Methyltransferase FkbM" evidence="1">
    <location>
        <begin position="11"/>
        <end position="75"/>
    </location>
</feature>
<comment type="caution">
    <text evidence="2">The sequence shown here is derived from an EMBL/GenBank/DDBJ whole genome shotgun (WGS) entry which is preliminary data.</text>
</comment>
<reference evidence="2 3" key="1">
    <citation type="submission" date="2022-12" db="EMBL/GenBank/DDBJ databases">
        <title>Chromosome-level genome of Tegillarca granosa.</title>
        <authorList>
            <person name="Kim J."/>
        </authorList>
    </citation>
    <scope>NUCLEOTIDE SEQUENCE [LARGE SCALE GENOMIC DNA]</scope>
    <source>
        <strain evidence="2">Teg-2019</strain>
        <tissue evidence="2">Adductor muscle</tissue>
    </source>
</reference>
<accession>A0ABQ9EQN9</accession>